<dbReference type="PROSITE" id="PS50941">
    <property type="entry name" value="CHIT_BIND_I_2"/>
    <property type="match status" value="1"/>
</dbReference>
<keyword evidence="3 9" id="KW-0378">Hydrolase</keyword>
<feature type="domain" description="GH18" evidence="14">
    <location>
        <begin position="210"/>
        <end position="485"/>
    </location>
</feature>
<dbReference type="InterPro" id="IPR001223">
    <property type="entry name" value="Glyco_hydro18_cat"/>
</dbReference>
<dbReference type="Pfam" id="PF01476">
    <property type="entry name" value="LysM"/>
    <property type="match status" value="2"/>
</dbReference>
<feature type="domain" description="LysM" evidence="13">
    <location>
        <begin position="27"/>
        <end position="72"/>
    </location>
</feature>
<evidence type="ECO:0000256" key="3">
    <source>
        <dbReference type="ARBA" id="ARBA00022801"/>
    </source>
</evidence>
<sequence length="1688" mass="185167">MRPSLSLLLLAYGLLQYVGHTAAADCQTATVGSPFSTCFNIFTNANLTADQFAQFNPGLDCSLLQIGQKVCISAGTLPSDAPMPFPNGTCAEYTTVSGDSCSAIATKFDITIAQIEQFNNQTFKWTGCSGLQADFTMCVSSGTPPPIPIIAGLECGPQSEGNATCPLNACCSAFGFCGLTDDFCTTSEPNPCISNCFTPTLPSCSSTRSMRKIGYYAGFGDRRSCGTNITPDQVDWTGFTGAHFAFATITQDLQIQLDDADVPLLQTLVAQKANNPGLQVIIAVGGWDFSEMDPTRDLFSFMIASSSSRATFISSVKSFLAQFKLDGIDIDFEYPSAIERDAPPTDTPNLTSFFQELRSGLGSDVVISCDTYWNREHKCVTYIELAFPATPAGYWFLKGFEIDKIASSVTYLNMMSYDYHGPWDTNVTDQAPVTNPHTSILDMHDSALLYIRAARNCVVHFYYDCRRGVNNNSYDNNYHSRLCVSNYAVYNDIGHDSDDYWDHDRPCIDIDHDVPTTVIIPVPSSTTSVVIQGVTITLNSGGTPVNSPVPTFISQPSAVTPTWTANISPPPNATIVTFTAPLTSTNTFSTTVPVPSKSDSPPVTVTGPSGNHSRCSPSTNIWTLLFRAVIGGCLPADVGIRGGITPSPIMPPGWTGPWTDPFLLPTGGPPPDSEPEPTGSDSNTESSTSTSTSSTSTGSCPTRTPSYDFSDDPENADAADLGTDPDKRRRREVEHKARHPHAHHDSGFKATVKINVTWQSLQRRDPRHTLIGDCSLTITSPSEIDIFGRAGAGTTLELMNVGSRPSGPPNFVESNQEHVFEIQYMGAFFNFMGSASGCDWIQGDVIDHTRASGLSPSNLGQALLAAIDNTQNMVWVDKPMNQAKSNVVNDNRDQPSLPPQAEKLFEFIDFDVSLGNMIEYETFLRNFAALGQYFDRTSTTYRNVAANFQTLLSEITPRTVPDNTRSIPTIFRDWLMGVLASYPNGCTSRANNAWNLYRQTINDIAVATNTQIPPCLPLFNSNNFAPSSFNFMNLIPPAPTTPSCNVPGTSGTVGYVNGSTTVKSLPFAITPQRIMGSGNTNFHAVGSGTSITDTHYQALDASQAGSACTNVVSLVDTTPGSGLDANIAFQCNGASGPQESNFNFVVNGQSLGCAGVITGNAGGDLTNIFCAVSQALTLYRHDYMGSVSLTALGLVLEEIHLQRRADLREWQESPFNRFQRVEKGLKFSDDLGDGLSCLSLVHPTWTSISRRTLGRILLFTDVTMQSAKDAIATPIFGWWTREVYLPFSRDYSHYPGFKRQEQLDDCQVQILTSTWKFIEEVLARTPNVLTFCLQTVAQNTFSIYRCVEKLCDVLPKLNRLRTLRLYSEIQVAEVGFSSIVEIPSFFHALENFPNFECLALRGYLPCFQLSRDERIKTEHSEASSMIVYEWVSDSPPDPYVVTRVVGDSSPLTGRIRSLADLLRSICNTPAQVDEDSLMSIAHCTEFVAFKFLSNNQQFTITAAMIGELAIRRAIYTLPPSLVYPKWCGDVEFFQLLGPHDIAERLSPFPSLKVLQIMFASTDGATPDKMRDEIRWFVDSLPPSLELLSVAFSWESSEDEPLLPLEMHDELDELLATIPTLRCPNIKGLQVEMDLVSKLFRKEYPLKRLIDSCHKRNIPLILFPVEDTVYYGQCSHGFEDAFMIENFVN</sequence>
<dbReference type="SMART" id="SM00636">
    <property type="entry name" value="Glyco_18"/>
    <property type="match status" value="1"/>
</dbReference>
<dbReference type="GO" id="GO:0008061">
    <property type="term" value="F:chitin binding"/>
    <property type="evidence" value="ECO:0007669"/>
    <property type="project" value="UniProtKB-UniRule"/>
</dbReference>
<comment type="caution">
    <text evidence="8">Lacks conserved residue(s) required for the propagation of feature annotation.</text>
</comment>
<dbReference type="PROSITE" id="PS51910">
    <property type="entry name" value="GH18_2"/>
    <property type="match status" value="1"/>
</dbReference>
<dbReference type="PROSITE" id="PS00026">
    <property type="entry name" value="CHIT_BIND_I_1"/>
    <property type="match status" value="1"/>
</dbReference>
<dbReference type="SUPFAM" id="SSF54106">
    <property type="entry name" value="LysM domain"/>
    <property type="match status" value="1"/>
</dbReference>
<feature type="signal peptide" evidence="11">
    <location>
        <begin position="1"/>
        <end position="23"/>
    </location>
</feature>
<dbReference type="PROSITE" id="PS51782">
    <property type="entry name" value="LYSM"/>
    <property type="match status" value="2"/>
</dbReference>
<dbReference type="GO" id="GO:0008843">
    <property type="term" value="F:endochitinase activity"/>
    <property type="evidence" value="ECO:0007669"/>
    <property type="project" value="UniProtKB-EC"/>
</dbReference>
<keyword evidence="8" id="KW-1015">Disulfide bond</keyword>
<feature type="region of interest" description="Disordered" evidence="10">
    <location>
        <begin position="651"/>
        <end position="746"/>
    </location>
</feature>
<dbReference type="SUPFAM" id="SSF57016">
    <property type="entry name" value="Plant lectins/antimicrobial peptides"/>
    <property type="match status" value="1"/>
</dbReference>
<proteinExistence type="predicted"/>
<dbReference type="InterPro" id="IPR001579">
    <property type="entry name" value="Glyco_hydro_18_chit_AS"/>
</dbReference>
<name>A0A0H2RL35_9AGAM</name>
<keyword evidence="5" id="KW-0119">Carbohydrate metabolism</keyword>
<dbReference type="InterPro" id="IPR001002">
    <property type="entry name" value="Chitin-bd_1"/>
</dbReference>
<reference evidence="15 16" key="1">
    <citation type="submission" date="2015-04" db="EMBL/GenBank/DDBJ databases">
        <title>Complete genome sequence of Schizopora paradoxa KUC8140, a cosmopolitan wood degrader in East Asia.</title>
        <authorList>
            <consortium name="DOE Joint Genome Institute"/>
            <person name="Min B."/>
            <person name="Park H."/>
            <person name="Jang Y."/>
            <person name="Kim J.-J."/>
            <person name="Kim K.H."/>
            <person name="Pangilinan J."/>
            <person name="Lipzen A."/>
            <person name="Riley R."/>
            <person name="Grigoriev I.V."/>
            <person name="Spatafora J.W."/>
            <person name="Choi I.-G."/>
        </authorList>
    </citation>
    <scope>NUCLEOTIDE SEQUENCE [LARGE SCALE GENOMIC DNA]</scope>
    <source>
        <strain evidence="15 16">KUC8140</strain>
    </source>
</reference>
<feature type="compositionally biased region" description="Low complexity" evidence="10">
    <location>
        <begin position="589"/>
        <end position="606"/>
    </location>
</feature>
<evidence type="ECO:0000256" key="5">
    <source>
        <dbReference type="ARBA" id="ARBA00023277"/>
    </source>
</evidence>
<dbReference type="InterPro" id="IPR011583">
    <property type="entry name" value="Chitinase_II/V-like_cat"/>
</dbReference>
<dbReference type="InParanoid" id="A0A0H2RL35"/>
<dbReference type="InterPro" id="IPR053214">
    <property type="entry name" value="LysM12-like"/>
</dbReference>
<evidence type="ECO:0000256" key="9">
    <source>
        <dbReference type="RuleBase" id="RU000489"/>
    </source>
</evidence>
<dbReference type="Proteomes" id="UP000053477">
    <property type="component" value="Unassembled WGS sequence"/>
</dbReference>
<feature type="region of interest" description="Disordered" evidence="10">
    <location>
        <begin position="589"/>
        <end position="614"/>
    </location>
</feature>
<feature type="domain" description="Chitin-binding type-1" evidence="12">
    <location>
        <begin position="152"/>
        <end position="198"/>
    </location>
</feature>
<feature type="disulfide bond" evidence="8">
    <location>
        <begin position="170"/>
        <end position="184"/>
    </location>
</feature>
<dbReference type="Gene3D" id="3.30.60.10">
    <property type="entry name" value="Endochitinase-like"/>
    <property type="match status" value="1"/>
</dbReference>
<dbReference type="GO" id="GO:0000272">
    <property type="term" value="P:polysaccharide catabolic process"/>
    <property type="evidence" value="ECO:0007669"/>
    <property type="project" value="UniProtKB-KW"/>
</dbReference>
<feature type="compositionally biased region" description="Basic and acidic residues" evidence="10">
    <location>
        <begin position="724"/>
        <end position="735"/>
    </location>
</feature>
<dbReference type="Pfam" id="PF00704">
    <property type="entry name" value="Glyco_hydro_18"/>
    <property type="match status" value="1"/>
</dbReference>
<evidence type="ECO:0000259" key="13">
    <source>
        <dbReference type="PROSITE" id="PS51782"/>
    </source>
</evidence>
<evidence type="ECO:0000256" key="7">
    <source>
        <dbReference type="ARBA" id="ARBA00023326"/>
    </source>
</evidence>
<dbReference type="SMART" id="SM00270">
    <property type="entry name" value="ChtBD1"/>
    <property type="match status" value="1"/>
</dbReference>
<feature type="disulfide bond" evidence="8">
    <location>
        <begin position="165"/>
        <end position="177"/>
    </location>
</feature>
<dbReference type="InterPro" id="IPR036779">
    <property type="entry name" value="LysM_dom_sf"/>
</dbReference>
<evidence type="ECO:0000256" key="6">
    <source>
        <dbReference type="ARBA" id="ARBA00023295"/>
    </source>
</evidence>
<evidence type="ECO:0000256" key="1">
    <source>
        <dbReference type="ARBA" id="ARBA00000822"/>
    </source>
</evidence>
<dbReference type="SUPFAM" id="SSF51445">
    <property type="entry name" value="(Trans)glycosidases"/>
    <property type="match status" value="1"/>
</dbReference>
<comment type="catalytic activity">
    <reaction evidence="1">
        <text>Random endo-hydrolysis of N-acetyl-beta-D-glucosaminide (1-&gt;4)-beta-linkages in chitin and chitodextrins.</text>
        <dbReference type="EC" id="3.2.1.14"/>
    </reaction>
</comment>
<keyword evidence="4" id="KW-0146">Chitin degradation</keyword>
<dbReference type="EMBL" id="KQ086296">
    <property type="protein sequence ID" value="KLO05526.1"/>
    <property type="molecule type" value="Genomic_DNA"/>
</dbReference>
<gene>
    <name evidence="15" type="ORF">SCHPADRAFT_946835</name>
</gene>
<evidence type="ECO:0000256" key="4">
    <source>
        <dbReference type="ARBA" id="ARBA00023024"/>
    </source>
</evidence>
<feature type="domain" description="LysM" evidence="13">
    <location>
        <begin position="91"/>
        <end position="139"/>
    </location>
</feature>
<protein>
    <submittedName>
        <fullName evidence="15">Uncharacterized protein</fullName>
    </submittedName>
</protein>
<dbReference type="Gene3D" id="3.20.20.80">
    <property type="entry name" value="Glycosidases"/>
    <property type="match status" value="1"/>
</dbReference>
<evidence type="ECO:0000259" key="14">
    <source>
        <dbReference type="PROSITE" id="PS51910"/>
    </source>
</evidence>
<dbReference type="Gene3D" id="3.10.350.10">
    <property type="entry name" value="LysM domain"/>
    <property type="match status" value="2"/>
</dbReference>
<dbReference type="PANTHER" id="PTHR47700:SF2">
    <property type="entry name" value="CHITINASE"/>
    <property type="match status" value="1"/>
</dbReference>
<dbReference type="SMART" id="SM00257">
    <property type="entry name" value="LysM"/>
    <property type="match status" value="2"/>
</dbReference>
<keyword evidence="11" id="KW-0732">Signal</keyword>
<dbReference type="Pfam" id="PF00187">
    <property type="entry name" value="Chitin_bind_1"/>
    <property type="match status" value="1"/>
</dbReference>
<evidence type="ECO:0000256" key="8">
    <source>
        <dbReference type="PROSITE-ProRule" id="PRU00261"/>
    </source>
</evidence>
<dbReference type="STRING" id="27342.A0A0H2RL35"/>
<dbReference type="PANTHER" id="PTHR47700">
    <property type="entry name" value="V CHITINASE, PUTATIVE (AFU_ORTHOLOGUE AFUA_6G13720)-RELATED"/>
    <property type="match status" value="1"/>
</dbReference>
<feature type="chain" id="PRO_5005202004" evidence="11">
    <location>
        <begin position="24"/>
        <end position="1688"/>
    </location>
</feature>
<keyword evidence="2 8" id="KW-0147">Chitin-binding</keyword>
<feature type="disulfide bond" evidence="8">
    <location>
        <begin position="192"/>
        <end position="196"/>
    </location>
</feature>
<dbReference type="CDD" id="cd00035">
    <property type="entry name" value="ChtBD1"/>
    <property type="match status" value="1"/>
</dbReference>
<keyword evidence="6 9" id="KW-0326">Glycosidase</keyword>
<dbReference type="InterPro" id="IPR036861">
    <property type="entry name" value="Endochitinase-like_sf"/>
</dbReference>
<dbReference type="InterPro" id="IPR017853">
    <property type="entry name" value="GH"/>
</dbReference>
<dbReference type="PROSITE" id="PS01095">
    <property type="entry name" value="GH18_1"/>
    <property type="match status" value="1"/>
</dbReference>
<evidence type="ECO:0000256" key="10">
    <source>
        <dbReference type="SAM" id="MobiDB-lite"/>
    </source>
</evidence>
<dbReference type="GO" id="GO:0006032">
    <property type="term" value="P:chitin catabolic process"/>
    <property type="evidence" value="ECO:0007669"/>
    <property type="project" value="UniProtKB-KW"/>
</dbReference>
<dbReference type="CDD" id="cd00118">
    <property type="entry name" value="LysM"/>
    <property type="match status" value="2"/>
</dbReference>
<evidence type="ECO:0000256" key="11">
    <source>
        <dbReference type="SAM" id="SignalP"/>
    </source>
</evidence>
<organism evidence="15 16">
    <name type="scientific">Schizopora paradoxa</name>
    <dbReference type="NCBI Taxonomy" id="27342"/>
    <lineage>
        <taxon>Eukaryota</taxon>
        <taxon>Fungi</taxon>
        <taxon>Dikarya</taxon>
        <taxon>Basidiomycota</taxon>
        <taxon>Agaricomycotina</taxon>
        <taxon>Agaricomycetes</taxon>
        <taxon>Hymenochaetales</taxon>
        <taxon>Schizoporaceae</taxon>
        <taxon>Schizopora</taxon>
    </lineage>
</organism>
<accession>A0A0H2RL35</accession>
<dbReference type="InterPro" id="IPR018371">
    <property type="entry name" value="Chitin-binding_1_CS"/>
</dbReference>
<feature type="compositionally biased region" description="Low complexity" evidence="10">
    <location>
        <begin position="678"/>
        <end position="706"/>
    </location>
</feature>
<evidence type="ECO:0000313" key="16">
    <source>
        <dbReference type="Proteomes" id="UP000053477"/>
    </source>
</evidence>
<keyword evidence="7" id="KW-0624">Polysaccharide degradation</keyword>
<evidence type="ECO:0000313" key="15">
    <source>
        <dbReference type="EMBL" id="KLO05526.1"/>
    </source>
</evidence>
<dbReference type="InterPro" id="IPR018392">
    <property type="entry name" value="LysM"/>
</dbReference>
<dbReference type="OrthoDB" id="73875at2759"/>
<keyword evidence="16" id="KW-1185">Reference proteome</keyword>
<evidence type="ECO:0000259" key="12">
    <source>
        <dbReference type="PROSITE" id="PS50941"/>
    </source>
</evidence>
<evidence type="ECO:0000256" key="2">
    <source>
        <dbReference type="ARBA" id="ARBA00022669"/>
    </source>
</evidence>